<dbReference type="InterPro" id="IPR024119">
    <property type="entry name" value="TF_DEAF-1"/>
</dbReference>
<accession>A0AAD3D268</accession>
<evidence type="ECO:0000256" key="4">
    <source>
        <dbReference type="PROSITE-ProRule" id="PRU00134"/>
    </source>
</evidence>
<feature type="domain" description="MYND-type" evidence="6">
    <location>
        <begin position="848"/>
        <end position="888"/>
    </location>
</feature>
<dbReference type="GO" id="GO:0000981">
    <property type="term" value="F:DNA-binding transcription factor activity, RNA polymerase II-specific"/>
    <property type="evidence" value="ECO:0007669"/>
    <property type="project" value="TreeGrafter"/>
</dbReference>
<keyword evidence="8" id="KW-1185">Reference proteome</keyword>
<feature type="compositionally biased region" description="Basic residues" evidence="5">
    <location>
        <begin position="1"/>
        <end position="18"/>
    </location>
</feature>
<dbReference type="Proteomes" id="UP001054902">
    <property type="component" value="Unassembled WGS sequence"/>
</dbReference>
<dbReference type="Gene3D" id="6.10.140.2220">
    <property type="match status" value="3"/>
</dbReference>
<keyword evidence="3" id="KW-0862">Zinc</keyword>
<sequence length="1144" mass="130305">MVKKKSSSNRKKNRKGVAGKKASPAGDHVPAYLRYLRNKPNLTSREIRLRPMYTYAEASNMSEVVLFKDENSLRKAINDIESWTAADLLYYKDPRMWLFTIQDMFSEDKHMFEKVFEESANEWLEITKERAESMIISAITSESIHGVMIEGLVLKFTVMFLMEIMQKMTATFDAITTGGTFCFLMEDLVEITKETKKISTETGSTLCQIMVFSFVHLHNTISMGAAHFTVLMSEILEQVLRHITLPWLLEPFIVQEEHMIRNFFRTLCCPNVSMSKTFKRGSPLHNVLLDILEGRVRPCKENKFVMASLYSLKRFIDLRYFKLIDTNISNPTIEQFRRTCLKCKKVDHSKQMRVCAKCKFVSYCSKECQVEDWKDHKVDCGSFDQPKCKIERKFTRKFLAKHQHLLIEKLKSASVETGLETMELAIDLDFCGSGHVIAPAMRELPEFAIEQATYCLHQSEKKTIVDSMTSKLGKKFVFLCLSFEDTDFGCVCAVQLQSDTFGEIWRNMAKKKTSRASRKKNRKGAAGKAKAASTTSERINSKQEDMSPVNNADFRPFQNDGRLPLSSQTAAQNANHHIQNQSLGSKEQERLLKKMDAIYNKDLRKWVETLLTMLGTGEFYSLGPCMSAVFDKLVFLVKNAISATKKKDVLLDGLHLHTVVNVMVPLMHVMDTDEDAVLDLLKSFTNTAKTVSGTHYSSSGAAYVMCHSMILSYFHIREKKRDDAKPLIMIAKSGMLEQVLLHIHLSWSPPVDAPTLLDGYNGHLYKFFGYLNSYTAELHKIFKEGTGCHNALDAIVHGRIHPCKDNEHMMEILHSLKKISDLSNCSKNISDKELDKDETVIDIARHSCAKCNTIDLERPLLVCAKCKGVGYCSKECQVTDWKKHKVECLKVQSVKKFDTTVSTEGAKNTPVINLTRRICAKCEKVYPDKQLLVCAKCKYIGYCSKECQVSDWKDHKEQCEIYAKTKYKNIDEITQNFCLEHRNLIAEKVKAVSEETGLASIDLAVDLNFTSASGEERAPANHWFFKDLGRGKAYYSDNEIKKIRESVTSKQETLGLNLDLVFVFLNFGETPSICAIPSGVGIIGNMESNLGLESLMKSMFVERAMKSRKRDDIPESMRAQYEKDTRELLTKTFEAVFGRLFNKK</sequence>
<dbReference type="EMBL" id="BLLK01000047">
    <property type="protein sequence ID" value="GFH55150.1"/>
    <property type="molecule type" value="Genomic_DNA"/>
</dbReference>
<comment type="caution">
    <text evidence="7">The sequence shown here is derived from an EMBL/GenBank/DDBJ whole genome shotgun (WGS) entry which is preliminary data.</text>
</comment>
<gene>
    <name evidence="7" type="ORF">CTEN210_11626</name>
</gene>
<dbReference type="PROSITE" id="PS01360">
    <property type="entry name" value="ZF_MYND_1"/>
    <property type="match status" value="2"/>
</dbReference>
<evidence type="ECO:0000256" key="2">
    <source>
        <dbReference type="ARBA" id="ARBA00022771"/>
    </source>
</evidence>
<feature type="domain" description="MYND-type" evidence="6">
    <location>
        <begin position="919"/>
        <end position="959"/>
    </location>
</feature>
<dbReference type="Pfam" id="PF01753">
    <property type="entry name" value="zf-MYND"/>
    <property type="match status" value="3"/>
</dbReference>
<dbReference type="AlphaFoldDB" id="A0AAD3D268"/>
<keyword evidence="1" id="KW-0479">Metal-binding</keyword>
<feature type="domain" description="MYND-type" evidence="6">
    <location>
        <begin position="340"/>
        <end position="380"/>
    </location>
</feature>
<dbReference type="GO" id="GO:0005634">
    <property type="term" value="C:nucleus"/>
    <property type="evidence" value="ECO:0007669"/>
    <property type="project" value="TreeGrafter"/>
</dbReference>
<protein>
    <recommendedName>
        <fullName evidence="6">MYND-type domain-containing protein</fullName>
    </recommendedName>
</protein>
<dbReference type="PANTHER" id="PTHR10237:SF15">
    <property type="entry name" value="LD37257P"/>
    <property type="match status" value="1"/>
</dbReference>
<dbReference type="PANTHER" id="PTHR10237">
    <property type="entry name" value="DEFORMED EPIDERMAL AUTOREGULATORY FACTOR 1 HOMOLOG SUPPRESSIN"/>
    <property type="match status" value="1"/>
</dbReference>
<dbReference type="InterPro" id="IPR002893">
    <property type="entry name" value="Znf_MYND"/>
</dbReference>
<evidence type="ECO:0000256" key="5">
    <source>
        <dbReference type="SAM" id="MobiDB-lite"/>
    </source>
</evidence>
<dbReference type="PROSITE" id="PS50865">
    <property type="entry name" value="ZF_MYND_2"/>
    <property type="match status" value="3"/>
</dbReference>
<evidence type="ECO:0000313" key="7">
    <source>
        <dbReference type="EMBL" id="GFH55150.1"/>
    </source>
</evidence>
<feature type="region of interest" description="Disordered" evidence="5">
    <location>
        <begin position="1"/>
        <end position="25"/>
    </location>
</feature>
<reference evidence="7 8" key="1">
    <citation type="journal article" date="2021" name="Sci. Rep.">
        <title>The genome of the diatom Chaetoceros tenuissimus carries an ancient integrated fragment of an extant virus.</title>
        <authorList>
            <person name="Hongo Y."/>
            <person name="Kimura K."/>
            <person name="Takaki Y."/>
            <person name="Yoshida Y."/>
            <person name="Baba S."/>
            <person name="Kobayashi G."/>
            <person name="Nagasaki K."/>
            <person name="Hano T."/>
            <person name="Tomaru Y."/>
        </authorList>
    </citation>
    <scope>NUCLEOTIDE SEQUENCE [LARGE SCALE GENOMIC DNA]</scope>
    <source>
        <strain evidence="7 8">NIES-3715</strain>
    </source>
</reference>
<organism evidence="7 8">
    <name type="scientific">Chaetoceros tenuissimus</name>
    <dbReference type="NCBI Taxonomy" id="426638"/>
    <lineage>
        <taxon>Eukaryota</taxon>
        <taxon>Sar</taxon>
        <taxon>Stramenopiles</taxon>
        <taxon>Ochrophyta</taxon>
        <taxon>Bacillariophyta</taxon>
        <taxon>Coscinodiscophyceae</taxon>
        <taxon>Chaetocerotophycidae</taxon>
        <taxon>Chaetocerotales</taxon>
        <taxon>Chaetocerotaceae</taxon>
        <taxon>Chaetoceros</taxon>
    </lineage>
</organism>
<feature type="compositionally biased region" description="Basic residues" evidence="5">
    <location>
        <begin position="512"/>
        <end position="525"/>
    </location>
</feature>
<proteinExistence type="predicted"/>
<name>A0AAD3D268_9STRA</name>
<evidence type="ECO:0000256" key="1">
    <source>
        <dbReference type="ARBA" id="ARBA00022723"/>
    </source>
</evidence>
<feature type="region of interest" description="Disordered" evidence="5">
    <location>
        <begin position="512"/>
        <end position="553"/>
    </location>
</feature>
<keyword evidence="2 4" id="KW-0863">Zinc-finger</keyword>
<evidence type="ECO:0000313" key="8">
    <source>
        <dbReference type="Proteomes" id="UP001054902"/>
    </source>
</evidence>
<dbReference type="SUPFAM" id="SSF144232">
    <property type="entry name" value="HIT/MYND zinc finger-like"/>
    <property type="match status" value="3"/>
</dbReference>
<evidence type="ECO:0000256" key="3">
    <source>
        <dbReference type="ARBA" id="ARBA00022833"/>
    </source>
</evidence>
<dbReference type="GO" id="GO:0008270">
    <property type="term" value="F:zinc ion binding"/>
    <property type="evidence" value="ECO:0007669"/>
    <property type="project" value="UniProtKB-KW"/>
</dbReference>
<evidence type="ECO:0000259" key="6">
    <source>
        <dbReference type="PROSITE" id="PS50865"/>
    </source>
</evidence>